<dbReference type="Proteomes" id="UP000000442">
    <property type="component" value="Chromosome"/>
</dbReference>
<dbReference type="eggNOG" id="COG0655">
    <property type="taxonomic scope" value="Bacteria"/>
</dbReference>
<dbReference type="HOGENOM" id="CLU_050993_3_2_7"/>
<keyword evidence="2" id="KW-0288">FMN</keyword>
<dbReference type="Gene3D" id="3.40.50.360">
    <property type="match status" value="1"/>
</dbReference>
<sequence>MILGISGSPRKDRITAHAVKHVLAHCEGETQYISLFHKHIGGCIACLGCTKDNRCVVKDDFQEIVEAMVKADAIVLGVPNYYDVPNGLSHCLLERCFCLRHQGAFPLRDKPFIVFSTGYSADEENSQVLKILDHFVLMNKAKVVSRFLVGAFSQCYTCKFGLTCADGNVVKNNGFVDKLTPDMLPPEFDKQPDAMAKCENAAHLLSEILSTDK</sequence>
<protein>
    <submittedName>
        <fullName evidence="4">NADPH-dependent FMN reductase</fullName>
    </submittedName>
</protein>
<evidence type="ECO:0000256" key="2">
    <source>
        <dbReference type="ARBA" id="ARBA00022643"/>
    </source>
</evidence>
<dbReference type="EMBL" id="CP001087">
    <property type="protein sequence ID" value="ACN15209.1"/>
    <property type="molecule type" value="Genomic_DNA"/>
</dbReference>
<dbReference type="AlphaFoldDB" id="C0QDE5"/>
<reference evidence="4 5" key="1">
    <citation type="journal article" date="2009" name="Environ. Microbiol.">
        <title>Genome sequence of Desulfobacterium autotrophicum HRM2, a marine sulfate reducer oxidizing organic carbon completely to carbon dioxide.</title>
        <authorList>
            <person name="Strittmatter A.W."/>
            <person name="Liesegang H."/>
            <person name="Rabus R."/>
            <person name="Decker I."/>
            <person name="Amann J."/>
            <person name="Andres S."/>
            <person name="Henne A."/>
            <person name="Fricke W.F."/>
            <person name="Martinez-Arias R."/>
            <person name="Bartels D."/>
            <person name="Goesmann A."/>
            <person name="Krause L."/>
            <person name="Puehler A."/>
            <person name="Klenk H.P."/>
            <person name="Richter M."/>
            <person name="Schuler M."/>
            <person name="Gloeckner F.O."/>
            <person name="Meyerdierks A."/>
            <person name="Gottschalk G."/>
            <person name="Amann R."/>
        </authorList>
    </citation>
    <scope>NUCLEOTIDE SEQUENCE [LARGE SCALE GENOMIC DNA]</scope>
    <source>
        <strain evidence="5">ATCC 43914 / DSM 3382 / HRM2</strain>
    </source>
</reference>
<dbReference type="STRING" id="177437.HRM2_21110"/>
<keyword evidence="5" id="KW-1185">Reference proteome</keyword>
<name>C0QDE5_DESAH</name>
<feature type="domain" description="NADPH-dependent FMN reductase-like" evidence="3">
    <location>
        <begin position="2"/>
        <end position="146"/>
    </location>
</feature>
<gene>
    <name evidence="4" type="ordered locus">HRM2_21110</name>
</gene>
<dbReference type="InterPro" id="IPR029039">
    <property type="entry name" value="Flavoprotein-like_sf"/>
</dbReference>
<organism evidence="4 5">
    <name type="scientific">Desulforapulum autotrophicum (strain ATCC 43914 / DSM 3382 / VKM B-1955 / HRM2)</name>
    <name type="common">Desulfobacterium autotrophicum</name>
    <dbReference type="NCBI Taxonomy" id="177437"/>
    <lineage>
        <taxon>Bacteria</taxon>
        <taxon>Pseudomonadati</taxon>
        <taxon>Thermodesulfobacteriota</taxon>
        <taxon>Desulfobacteria</taxon>
        <taxon>Desulfobacterales</taxon>
        <taxon>Desulfobacteraceae</taxon>
        <taxon>Desulforapulum</taxon>
    </lineage>
</organism>
<dbReference type="GO" id="GO:0016491">
    <property type="term" value="F:oxidoreductase activity"/>
    <property type="evidence" value="ECO:0007669"/>
    <property type="project" value="InterPro"/>
</dbReference>
<dbReference type="SUPFAM" id="SSF52218">
    <property type="entry name" value="Flavoproteins"/>
    <property type="match status" value="1"/>
</dbReference>
<evidence type="ECO:0000313" key="4">
    <source>
        <dbReference type="EMBL" id="ACN15209.1"/>
    </source>
</evidence>
<evidence type="ECO:0000256" key="1">
    <source>
        <dbReference type="ARBA" id="ARBA00022630"/>
    </source>
</evidence>
<dbReference type="OrthoDB" id="9790975at2"/>
<accession>C0QDE5</accession>
<evidence type="ECO:0000259" key="3">
    <source>
        <dbReference type="Pfam" id="PF03358"/>
    </source>
</evidence>
<proteinExistence type="predicted"/>
<dbReference type="KEGG" id="dat:HRM2_21110"/>
<keyword evidence="1" id="KW-0285">Flavoprotein</keyword>
<dbReference type="PANTHER" id="PTHR43278">
    <property type="entry name" value="NAD(P)H-DEPENDENT FMN-CONTAINING OXIDOREDUCTASE YWQN-RELATED"/>
    <property type="match status" value="1"/>
</dbReference>
<dbReference type="Pfam" id="PF03358">
    <property type="entry name" value="FMN_red"/>
    <property type="match status" value="1"/>
</dbReference>
<dbReference type="PANTHER" id="PTHR43278:SF1">
    <property type="entry name" value="IRON-SULFUR FLAVOPROTEIN MJ1083"/>
    <property type="match status" value="1"/>
</dbReference>
<evidence type="ECO:0000313" key="5">
    <source>
        <dbReference type="Proteomes" id="UP000000442"/>
    </source>
</evidence>
<dbReference type="InterPro" id="IPR051796">
    <property type="entry name" value="ISF_SsuE-like"/>
</dbReference>
<dbReference type="InterPro" id="IPR005025">
    <property type="entry name" value="FMN_Rdtase-like_dom"/>
</dbReference>
<dbReference type="RefSeq" id="WP_015903980.1">
    <property type="nucleotide sequence ID" value="NC_012108.1"/>
</dbReference>